<accession>A0A829H9E5</accession>
<reference evidence="3 4" key="1">
    <citation type="journal article" date="2013" name="PLoS ONE">
        <title>Lactobacillus paracasei comparative genomics: towards species pan-genome definition and exploitation of diversity.</title>
        <authorList>
            <person name="Smokvina T."/>
            <person name="Wels M."/>
            <person name="Polka J."/>
            <person name="Chervaux C."/>
            <person name="Brisse S."/>
            <person name="Boekhorst J."/>
            <person name="van Hylckama Vlieg J.E."/>
            <person name="Siezen R.J."/>
        </authorList>
    </citation>
    <scope>NUCLEOTIDE SEQUENCE [LARGE SCALE GENOMIC DNA]</scope>
    <source>
        <strain evidence="3 4">Lpp41</strain>
    </source>
</reference>
<feature type="non-terminal residue" evidence="3">
    <location>
        <position position="1"/>
    </location>
</feature>
<evidence type="ECO:0000313" key="4">
    <source>
        <dbReference type="Proteomes" id="UP000014244"/>
    </source>
</evidence>
<organism evidence="3 4">
    <name type="scientific">Lacticaseibacillus paracasei subsp. paracasei Lpp41</name>
    <dbReference type="NCBI Taxonomy" id="1256208"/>
    <lineage>
        <taxon>Bacteria</taxon>
        <taxon>Bacillati</taxon>
        <taxon>Bacillota</taxon>
        <taxon>Bacilli</taxon>
        <taxon>Lactobacillales</taxon>
        <taxon>Lactobacillaceae</taxon>
        <taxon>Lacticaseibacillus</taxon>
    </lineage>
</organism>
<dbReference type="AlphaFoldDB" id="A0A829H9E5"/>
<dbReference type="InterPro" id="IPR051268">
    <property type="entry name" value="Type-I_R_enzyme_R_subunit"/>
</dbReference>
<proteinExistence type="predicted"/>
<evidence type="ECO:0000259" key="2">
    <source>
        <dbReference type="Pfam" id="PF22679"/>
    </source>
</evidence>
<keyword evidence="1" id="KW-0680">Restriction system</keyword>
<dbReference type="Proteomes" id="UP000014244">
    <property type="component" value="Unassembled WGS sequence"/>
</dbReference>
<gene>
    <name evidence="3" type="ORF">Lpp41_03676</name>
</gene>
<evidence type="ECO:0000313" key="3">
    <source>
        <dbReference type="EMBL" id="EPC75103.1"/>
    </source>
</evidence>
<sequence>FLEDQAVLPFNVEHVTTIGKDTLITRALEKENQRVKARRDKQGRLLSTADEAKIRAKIQAMSVKDLEETYLTPADFETDEHINQVVQYILQKGPRKTSLGHGNYNAILTTSSIEMAQRYYQAFKAAKRATHNQLDPDWPRIAITYSLSENEDQSAQKHDQMATILKDYNQQYHTNFDLTDLNLYNEDVAKRAARREAVFAHLQTDQEINLVIVVRRLLTGFDAPRLNTLFVDRTLEPV</sequence>
<dbReference type="InterPro" id="IPR027417">
    <property type="entry name" value="P-loop_NTPase"/>
</dbReference>
<evidence type="ECO:0000256" key="1">
    <source>
        <dbReference type="ARBA" id="ARBA00022747"/>
    </source>
</evidence>
<dbReference type="InterPro" id="IPR055180">
    <property type="entry name" value="HsdR_RecA-like_helicase_dom_2"/>
</dbReference>
<protein>
    <submittedName>
        <fullName evidence="3">Type I restriction and modification system, restriction subunit R</fullName>
    </submittedName>
</protein>
<dbReference type="PANTHER" id="PTHR30195:SF16">
    <property type="entry name" value="TYPE I RESTRICTION ENZYME ENDONUCLEASE SUBUNIT"/>
    <property type="match status" value="1"/>
</dbReference>
<dbReference type="Pfam" id="PF22679">
    <property type="entry name" value="T1R_D3-like"/>
    <property type="match status" value="1"/>
</dbReference>
<name>A0A829H9E5_LACPA</name>
<dbReference type="EMBL" id="ANKE01000185">
    <property type="protein sequence ID" value="EPC75103.1"/>
    <property type="molecule type" value="Genomic_DNA"/>
</dbReference>
<dbReference type="GO" id="GO:0009307">
    <property type="term" value="P:DNA restriction-modification system"/>
    <property type="evidence" value="ECO:0007669"/>
    <property type="project" value="UniProtKB-KW"/>
</dbReference>
<dbReference type="PANTHER" id="PTHR30195">
    <property type="entry name" value="TYPE I SITE-SPECIFIC DEOXYRIBONUCLEASE PROTEIN SUBUNIT M AND R"/>
    <property type="match status" value="1"/>
</dbReference>
<dbReference type="Gene3D" id="3.40.50.300">
    <property type="entry name" value="P-loop containing nucleotide triphosphate hydrolases"/>
    <property type="match status" value="1"/>
</dbReference>
<comment type="caution">
    <text evidence="3">The sequence shown here is derived from an EMBL/GenBank/DDBJ whole genome shotgun (WGS) entry which is preliminary data.</text>
</comment>
<feature type="domain" description="Restriction endonuclease type I HsdR second RecA-like helicase" evidence="2">
    <location>
        <begin position="103"/>
        <end position="236"/>
    </location>
</feature>